<dbReference type="HOGENOM" id="CLU_2917617_0_0_10"/>
<accession>H1YCK9</accession>
<gene>
    <name evidence="1" type="ORF">Mucpa_6636</name>
</gene>
<reference evidence="1" key="1">
    <citation type="submission" date="2011-09" db="EMBL/GenBank/DDBJ databases">
        <title>The permanent draft genome of Mucilaginibacter paludis DSM 18603.</title>
        <authorList>
            <consortium name="US DOE Joint Genome Institute (JGI-PGF)"/>
            <person name="Lucas S."/>
            <person name="Han J."/>
            <person name="Lapidus A."/>
            <person name="Bruce D."/>
            <person name="Goodwin L."/>
            <person name="Pitluck S."/>
            <person name="Peters L."/>
            <person name="Kyrpides N."/>
            <person name="Mavromatis K."/>
            <person name="Ivanova N."/>
            <person name="Mikhailova N."/>
            <person name="Held B."/>
            <person name="Detter J.C."/>
            <person name="Tapia R."/>
            <person name="Han C."/>
            <person name="Land M."/>
            <person name="Hauser L."/>
            <person name="Markowitz V."/>
            <person name="Cheng J.-F."/>
            <person name="Hugenholtz P."/>
            <person name="Woyke T."/>
            <person name="Wu D."/>
            <person name="Tindall B."/>
            <person name="Brambilla E."/>
            <person name="Klenk H.-P."/>
            <person name="Eisen J.A."/>
        </authorList>
    </citation>
    <scope>NUCLEOTIDE SEQUENCE [LARGE SCALE GENOMIC DNA]</scope>
    <source>
        <strain evidence="1">DSM 18603</strain>
    </source>
</reference>
<organism evidence="1 2">
    <name type="scientific">Mucilaginibacter paludis DSM 18603</name>
    <dbReference type="NCBI Taxonomy" id="714943"/>
    <lineage>
        <taxon>Bacteria</taxon>
        <taxon>Pseudomonadati</taxon>
        <taxon>Bacteroidota</taxon>
        <taxon>Sphingobacteriia</taxon>
        <taxon>Sphingobacteriales</taxon>
        <taxon>Sphingobacteriaceae</taxon>
        <taxon>Mucilaginibacter</taxon>
    </lineage>
</organism>
<sequence>MKKIIIIAFATLSTGIVLSSNLKKDNTLVKAAPGLNIKKSTINVSETKAGKPSYDVVATAD</sequence>
<keyword evidence="2" id="KW-1185">Reference proteome</keyword>
<proteinExistence type="predicted"/>
<dbReference type="AlphaFoldDB" id="H1YCK9"/>
<dbReference type="EMBL" id="CM001403">
    <property type="protein sequence ID" value="EHQ30687.1"/>
    <property type="molecule type" value="Genomic_DNA"/>
</dbReference>
<protein>
    <submittedName>
        <fullName evidence="1">Uncharacterized protein</fullName>
    </submittedName>
</protein>
<evidence type="ECO:0000313" key="2">
    <source>
        <dbReference type="Proteomes" id="UP000002774"/>
    </source>
</evidence>
<dbReference type="RefSeq" id="WP_008512613.1">
    <property type="nucleotide sequence ID" value="NZ_CM001403.1"/>
</dbReference>
<evidence type="ECO:0000313" key="1">
    <source>
        <dbReference type="EMBL" id="EHQ30687.1"/>
    </source>
</evidence>
<dbReference type="STRING" id="714943.Mucpa_6636"/>
<dbReference type="Proteomes" id="UP000002774">
    <property type="component" value="Chromosome"/>
</dbReference>
<name>H1YCK9_9SPHI</name>